<gene>
    <name evidence="2" type="ORF">EVJ58_g6898</name>
</gene>
<dbReference type="EMBL" id="SEKV01000412">
    <property type="protein sequence ID" value="TFY57653.1"/>
    <property type="molecule type" value="Genomic_DNA"/>
</dbReference>
<sequence length="96" mass="10304">PAFPDRPTLHIEGETAANGATGTVRRLQGTVSVVKDGSVHWRIVLLGLNEGEPTEWVTEGVQIGGQTSAMGVLGLWTGSQHERMDPLGPFWAWKVG</sequence>
<name>A0A4Y9Y794_9APHY</name>
<accession>A0A4Y9Y794</accession>
<comment type="caution">
    <text evidence="2">The sequence shown here is derived from an EMBL/GenBank/DDBJ whole genome shotgun (WGS) entry which is preliminary data.</text>
</comment>
<evidence type="ECO:0000313" key="2">
    <source>
        <dbReference type="EMBL" id="TFY57653.1"/>
    </source>
</evidence>
<feature type="non-terminal residue" evidence="2">
    <location>
        <position position="1"/>
    </location>
</feature>
<protein>
    <submittedName>
        <fullName evidence="2">Uncharacterized protein</fullName>
    </submittedName>
</protein>
<organism evidence="2 3">
    <name type="scientific">Rhodofomes roseus</name>
    <dbReference type="NCBI Taxonomy" id="34475"/>
    <lineage>
        <taxon>Eukaryota</taxon>
        <taxon>Fungi</taxon>
        <taxon>Dikarya</taxon>
        <taxon>Basidiomycota</taxon>
        <taxon>Agaricomycotina</taxon>
        <taxon>Agaricomycetes</taxon>
        <taxon>Polyporales</taxon>
        <taxon>Rhodofomes</taxon>
    </lineage>
</organism>
<evidence type="ECO:0000256" key="1">
    <source>
        <dbReference type="SAM" id="MobiDB-lite"/>
    </source>
</evidence>
<feature type="region of interest" description="Disordered" evidence="1">
    <location>
        <begin position="1"/>
        <end position="22"/>
    </location>
</feature>
<dbReference type="STRING" id="34475.A0A4Y9Y794"/>
<reference evidence="2 3" key="1">
    <citation type="submission" date="2019-01" db="EMBL/GenBank/DDBJ databases">
        <title>Genome sequencing of the rare red list fungi Fomitopsis rosea.</title>
        <authorList>
            <person name="Buettner E."/>
            <person name="Kellner H."/>
        </authorList>
    </citation>
    <scope>NUCLEOTIDE SEQUENCE [LARGE SCALE GENOMIC DNA]</scope>
    <source>
        <strain evidence="2 3">DSM 105464</strain>
    </source>
</reference>
<proteinExistence type="predicted"/>
<dbReference type="AlphaFoldDB" id="A0A4Y9Y794"/>
<evidence type="ECO:0000313" key="3">
    <source>
        <dbReference type="Proteomes" id="UP000298390"/>
    </source>
</evidence>
<dbReference type="Proteomes" id="UP000298390">
    <property type="component" value="Unassembled WGS sequence"/>
</dbReference>